<dbReference type="NCBIfam" id="TIGR03242">
    <property type="entry name" value="arg_catab_astE"/>
    <property type="match status" value="1"/>
</dbReference>
<dbReference type="GO" id="GO:0019544">
    <property type="term" value="P:L-arginine catabolic process to L-glutamate"/>
    <property type="evidence" value="ECO:0007669"/>
    <property type="project" value="UniProtKB-UniRule"/>
</dbReference>
<dbReference type="RefSeq" id="WP_133143942.1">
    <property type="nucleotide sequence ID" value="NZ_CAACYJ010000012.1"/>
</dbReference>
<dbReference type="Gene3D" id="3.40.630.10">
    <property type="entry name" value="Zn peptidases"/>
    <property type="match status" value="1"/>
</dbReference>
<evidence type="ECO:0000256" key="1">
    <source>
        <dbReference type="ARBA" id="ARBA00022503"/>
    </source>
</evidence>
<feature type="binding site" evidence="5">
    <location>
        <position position="148"/>
    </location>
    <ligand>
        <name>Zn(2+)</name>
        <dbReference type="ChEBI" id="CHEBI:29105"/>
    </ligand>
</feature>
<reference evidence="9 10" key="1">
    <citation type="submission" date="2019-02" db="EMBL/GenBank/DDBJ databases">
        <authorList>
            <consortium name="Pathogen Informatics"/>
        </authorList>
    </citation>
    <scope>NUCLEOTIDE SEQUENCE [LARGE SCALE GENOMIC DNA]</scope>
    <source>
        <strain evidence="9 10">3012STDY7103891</strain>
    </source>
</reference>
<dbReference type="Proteomes" id="UP000330809">
    <property type="component" value="Unassembled WGS sequence"/>
</dbReference>
<dbReference type="GO" id="GO:0019545">
    <property type="term" value="P:L-arginine catabolic process to succinate"/>
    <property type="evidence" value="ECO:0007669"/>
    <property type="project" value="UniProtKB-UniRule"/>
</dbReference>
<organism evidence="9 10">
    <name type="scientific">Pseudomonas fragi</name>
    <dbReference type="NCBI Taxonomy" id="296"/>
    <lineage>
        <taxon>Bacteria</taxon>
        <taxon>Pseudomonadati</taxon>
        <taxon>Pseudomonadota</taxon>
        <taxon>Gammaproteobacteria</taxon>
        <taxon>Pseudomonadales</taxon>
        <taxon>Pseudomonadaceae</taxon>
        <taxon>Pseudomonas</taxon>
    </lineage>
</organism>
<name>A0A449IG79_PSEFR</name>
<keyword evidence="1 5" id="KW-0056">Arginine metabolism</keyword>
<evidence type="ECO:0000256" key="4">
    <source>
        <dbReference type="ARBA" id="ARBA00022833"/>
    </source>
</evidence>
<feature type="domain" description="Succinylglutamate desuccinylase/Aspartoacylase catalytic" evidence="8">
    <location>
        <begin position="49"/>
        <end position="234"/>
    </location>
</feature>
<keyword evidence="2 5" id="KW-0479">Metal-binding</keyword>
<evidence type="ECO:0000256" key="6">
    <source>
        <dbReference type="NCBIfam" id="TIGR03242"/>
    </source>
</evidence>
<proteinExistence type="inferred from homology"/>
<accession>A0A449IG79</accession>
<dbReference type="Pfam" id="PF04952">
    <property type="entry name" value="AstE_AspA_hybrid"/>
    <property type="match status" value="1"/>
</dbReference>
<feature type="binding site" evidence="5">
    <location>
        <position position="59"/>
    </location>
    <ligand>
        <name>Zn(2+)</name>
        <dbReference type="ChEBI" id="CHEBI:29105"/>
    </ligand>
</feature>
<dbReference type="InterPro" id="IPR007036">
    <property type="entry name" value="Aste_AspA_hybrid_dom"/>
</dbReference>
<keyword evidence="4 5" id="KW-0862">Zinc</keyword>
<sequence>MSPVELLPLTLFGLRPAQSEQRLAHGMTLRWLAEGVLEVEPDAALPGHLLLSAGIHGNETAPVEWLERLLFGLGRGTVRLRRRLLLILGNPAALRAGTRYVEQDLNRLFNAAVRDESSQEGARAAELERLASDFFVEATGPRLHYDLHTAIRGSRFERFALFPWHPNRPLAEEEFARLGQAGMQALLSHNQIGRTFSAFTQDALGAHSFTLELGKARPFGANAGLDLSALDRAVQDWLQAVPGAVTAAPPQRFRVACSVIKRSPEFVLHLDGDVENFTPLTPGSLLAEDGDERWRVSEADTCILFPNPAVACGQRAGLIVVRECVDALNHGAKSNE</sequence>
<feature type="active site" evidence="5">
    <location>
        <position position="212"/>
    </location>
</feature>
<dbReference type="EMBL" id="CAACYJ010000012">
    <property type="protein sequence ID" value="VFB18310.1"/>
    <property type="molecule type" value="Genomic_DNA"/>
</dbReference>
<feature type="binding site" evidence="5">
    <location>
        <position position="56"/>
    </location>
    <ligand>
        <name>Zn(2+)</name>
        <dbReference type="ChEBI" id="CHEBI:29105"/>
    </ligand>
</feature>
<evidence type="ECO:0000256" key="5">
    <source>
        <dbReference type="HAMAP-Rule" id="MF_00767"/>
    </source>
</evidence>
<dbReference type="GO" id="GO:0009017">
    <property type="term" value="F:succinylglutamate desuccinylase activity"/>
    <property type="evidence" value="ECO:0007669"/>
    <property type="project" value="UniProtKB-UniRule"/>
</dbReference>
<dbReference type="EC" id="3.5.1.96" evidence="5 6"/>
<dbReference type="PANTHER" id="PTHR15162:SF7">
    <property type="entry name" value="SUCCINYLGLUTAMATE DESUCCINYLASE"/>
    <property type="match status" value="1"/>
</dbReference>
<comment type="similarity">
    <text evidence="5">Belongs to the AspA/AstE family. Succinylglutamate desuccinylase subfamily.</text>
</comment>
<evidence type="ECO:0000259" key="8">
    <source>
        <dbReference type="Pfam" id="PF24827"/>
    </source>
</evidence>
<comment type="function">
    <text evidence="5">Transforms N(2)-succinylglutamate into succinate and glutamate.</text>
</comment>
<dbReference type="PANTHER" id="PTHR15162">
    <property type="entry name" value="ASPARTOACYLASE"/>
    <property type="match status" value="1"/>
</dbReference>
<protein>
    <recommendedName>
        <fullName evidence="5 6">Succinylglutamate desuccinylase</fullName>
        <ecNumber evidence="5 6">3.5.1.96</ecNumber>
    </recommendedName>
</protein>
<dbReference type="GO" id="GO:0008270">
    <property type="term" value="F:zinc ion binding"/>
    <property type="evidence" value="ECO:0007669"/>
    <property type="project" value="UniProtKB-UniRule"/>
</dbReference>
<evidence type="ECO:0000256" key="3">
    <source>
        <dbReference type="ARBA" id="ARBA00022801"/>
    </source>
</evidence>
<feature type="domain" description="AstE/AspA barrel-sandwich hybrid" evidence="7">
    <location>
        <begin position="249"/>
        <end position="322"/>
    </location>
</feature>
<dbReference type="GO" id="GO:0016788">
    <property type="term" value="F:hydrolase activity, acting on ester bonds"/>
    <property type="evidence" value="ECO:0007669"/>
    <property type="project" value="UniProtKB-UniRule"/>
</dbReference>
<dbReference type="HAMAP" id="MF_00767">
    <property type="entry name" value="Arg_catab_AstE"/>
    <property type="match status" value="1"/>
</dbReference>
<dbReference type="NCBIfam" id="NF003706">
    <property type="entry name" value="PRK05324.1"/>
    <property type="match status" value="1"/>
</dbReference>
<comment type="pathway">
    <text evidence="5">Amino-acid degradation; L-arginine degradation via AST pathway; L-glutamate and succinate from L-arginine: step 5/5.</text>
</comment>
<dbReference type="Pfam" id="PF24827">
    <property type="entry name" value="AstE_AspA_cat"/>
    <property type="match status" value="1"/>
</dbReference>
<evidence type="ECO:0000259" key="7">
    <source>
        <dbReference type="Pfam" id="PF04952"/>
    </source>
</evidence>
<dbReference type="InterPro" id="IPR055438">
    <property type="entry name" value="AstE_AspA_cat"/>
</dbReference>
<gene>
    <name evidence="9" type="primary">astE_1</name>
    <name evidence="5" type="synonym">astE</name>
    <name evidence="9" type="ORF">NCTC10754_00853</name>
</gene>
<dbReference type="AlphaFoldDB" id="A0A449IG79"/>
<dbReference type="SUPFAM" id="SSF53187">
    <property type="entry name" value="Zn-dependent exopeptidases"/>
    <property type="match status" value="1"/>
</dbReference>
<keyword evidence="3 5" id="KW-0378">Hydrolase</keyword>
<dbReference type="UniPathway" id="UPA00185">
    <property type="reaction ID" value="UER00283"/>
</dbReference>
<evidence type="ECO:0000313" key="10">
    <source>
        <dbReference type="Proteomes" id="UP000330809"/>
    </source>
</evidence>
<comment type="catalytic activity">
    <reaction evidence="5">
        <text>N-succinyl-L-glutamate + H2O = L-glutamate + succinate</text>
        <dbReference type="Rhea" id="RHEA:15169"/>
        <dbReference type="ChEBI" id="CHEBI:15377"/>
        <dbReference type="ChEBI" id="CHEBI:29985"/>
        <dbReference type="ChEBI" id="CHEBI:30031"/>
        <dbReference type="ChEBI" id="CHEBI:58763"/>
        <dbReference type="EC" id="3.5.1.96"/>
    </reaction>
</comment>
<evidence type="ECO:0000313" key="9">
    <source>
        <dbReference type="EMBL" id="VFB18310.1"/>
    </source>
</evidence>
<evidence type="ECO:0000256" key="2">
    <source>
        <dbReference type="ARBA" id="ARBA00022723"/>
    </source>
</evidence>
<dbReference type="InterPro" id="IPR050178">
    <property type="entry name" value="AspA/AstE_fam"/>
</dbReference>
<comment type="cofactor">
    <cofactor evidence="5">
        <name>Zn(2+)</name>
        <dbReference type="ChEBI" id="CHEBI:29105"/>
    </cofactor>
    <text evidence="5">Binds 1 zinc ion per subunit.</text>
</comment>
<dbReference type="InterPro" id="IPR016681">
    <property type="entry name" value="SuccinylGlu_desuccinylase"/>
</dbReference>